<protein>
    <submittedName>
        <fullName evidence="1">Uncharacterized protein</fullName>
    </submittedName>
</protein>
<evidence type="ECO:0000313" key="1">
    <source>
        <dbReference type="EMBL" id="AYV83606.1"/>
    </source>
</evidence>
<gene>
    <name evidence="1" type="ORF">Hyperionvirus9_23</name>
</gene>
<dbReference type="EMBL" id="MK072391">
    <property type="protein sequence ID" value="AYV83606.1"/>
    <property type="molecule type" value="Genomic_DNA"/>
</dbReference>
<sequence length="175" mass="19681">MEVVTAKKSFELNTIELGYIGSDARMMEANTKLLRISLNLPDLWLIDADVTYTFFGSSRVITSESTEEFIINKEIKISTDKNSVTVPQTIVSQSVKIEFNTYYENPLSILRLIKERSDNTGVCSLSINLNAMPFSLTIRNTRPESSILEFDFDLSGSGPVINILTRMDKIEIANI</sequence>
<reference evidence="1" key="1">
    <citation type="submission" date="2018-10" db="EMBL/GenBank/DDBJ databases">
        <title>Hidden diversity of soil giant viruses.</title>
        <authorList>
            <person name="Schulz F."/>
            <person name="Alteio L."/>
            <person name="Goudeau D."/>
            <person name="Ryan E.M."/>
            <person name="Malmstrom R.R."/>
            <person name="Blanchard J."/>
            <person name="Woyke T."/>
        </authorList>
    </citation>
    <scope>NUCLEOTIDE SEQUENCE</scope>
    <source>
        <strain evidence="1">HYV1</strain>
    </source>
</reference>
<proteinExistence type="predicted"/>
<organism evidence="1">
    <name type="scientific">Hyperionvirus sp</name>
    <dbReference type="NCBI Taxonomy" id="2487770"/>
    <lineage>
        <taxon>Viruses</taxon>
        <taxon>Varidnaviria</taxon>
        <taxon>Bamfordvirae</taxon>
        <taxon>Nucleocytoviricota</taxon>
        <taxon>Megaviricetes</taxon>
        <taxon>Imitervirales</taxon>
        <taxon>Mimiviridae</taxon>
        <taxon>Klosneuvirinae</taxon>
    </lineage>
</organism>
<accession>A0A3G5A8K2</accession>
<name>A0A3G5A8K2_9VIRU</name>